<organism evidence="2 3">
    <name type="scientific">Jiulongibacter sediminis</name>
    <dbReference type="NCBI Taxonomy" id="1605367"/>
    <lineage>
        <taxon>Bacteria</taxon>
        <taxon>Pseudomonadati</taxon>
        <taxon>Bacteroidota</taxon>
        <taxon>Cytophagia</taxon>
        <taxon>Cytophagales</taxon>
        <taxon>Leadbetterellaceae</taxon>
        <taxon>Jiulongibacter</taxon>
    </lineage>
</organism>
<keyword evidence="1" id="KW-1133">Transmembrane helix</keyword>
<evidence type="ECO:0000313" key="2">
    <source>
        <dbReference type="EMBL" id="KPM47626.1"/>
    </source>
</evidence>
<evidence type="ECO:0000313" key="3">
    <source>
        <dbReference type="Proteomes" id="UP000050454"/>
    </source>
</evidence>
<accession>A0A0P7C5Z3</accession>
<keyword evidence="1" id="KW-0472">Membrane</keyword>
<gene>
    <name evidence="2" type="ORF">AFM12_14135</name>
</gene>
<dbReference type="RefSeq" id="WP_055149350.1">
    <property type="nucleotide sequence ID" value="NZ_JXSZ01000010.1"/>
</dbReference>
<feature type="transmembrane region" description="Helical" evidence="1">
    <location>
        <begin position="30"/>
        <end position="46"/>
    </location>
</feature>
<feature type="transmembrane region" description="Helical" evidence="1">
    <location>
        <begin position="161"/>
        <end position="182"/>
    </location>
</feature>
<sequence>MIHLVYQVLGQQMKLTIFKDKPLIKLMKRFSLFLLIVIASTNYSFAQDTIILKSKKRIEGKVVEVGTSEVTYKKAENLTGPNYRLPKADIFLIIYENGTEDSFEDEVNKEAKSTPVAPNDYSDMLVPTNTYKLSIEDKGKLRKNDISIYNDYTAARTTKTIFAGIGLVSSAVVIYSVVRGLANFDENDTSAQPLVSREVLIVGGVGILAGLLERGPKKRIKSSLLRHNESVKQKMESTSQLKFGSTPSGIGLSFNF</sequence>
<evidence type="ECO:0000256" key="1">
    <source>
        <dbReference type="SAM" id="Phobius"/>
    </source>
</evidence>
<reference evidence="2 3" key="1">
    <citation type="submission" date="2015-07" db="EMBL/GenBank/DDBJ databases">
        <title>The draft genome sequence of Leadbetterella sp. JN14-9.</title>
        <authorList>
            <person name="Liu Y."/>
            <person name="Du J."/>
            <person name="Shao Z."/>
        </authorList>
    </citation>
    <scope>NUCLEOTIDE SEQUENCE [LARGE SCALE GENOMIC DNA]</scope>
    <source>
        <strain evidence="2 3">JN14-9</strain>
    </source>
</reference>
<protein>
    <submittedName>
        <fullName evidence="2">Uncharacterized protein</fullName>
    </submittedName>
</protein>
<feature type="transmembrane region" description="Helical" evidence="1">
    <location>
        <begin position="194"/>
        <end position="212"/>
    </location>
</feature>
<keyword evidence="3" id="KW-1185">Reference proteome</keyword>
<keyword evidence="1" id="KW-0812">Transmembrane</keyword>
<proteinExistence type="predicted"/>
<name>A0A0P7C5Z3_9BACT</name>
<dbReference type="OrthoDB" id="1427164at2"/>
<dbReference type="EMBL" id="LGTQ01000010">
    <property type="protein sequence ID" value="KPM47626.1"/>
    <property type="molecule type" value="Genomic_DNA"/>
</dbReference>
<comment type="caution">
    <text evidence="2">The sequence shown here is derived from an EMBL/GenBank/DDBJ whole genome shotgun (WGS) entry which is preliminary data.</text>
</comment>
<dbReference type="Proteomes" id="UP000050454">
    <property type="component" value="Unassembled WGS sequence"/>
</dbReference>
<dbReference type="AlphaFoldDB" id="A0A0P7C5Z3"/>